<dbReference type="InterPro" id="IPR001343">
    <property type="entry name" value="Hemolysn_Ca-bd"/>
</dbReference>
<organism evidence="4 5">
    <name type="scientific">Mameliella alba</name>
    <dbReference type="NCBI Taxonomy" id="561184"/>
    <lineage>
        <taxon>Bacteria</taxon>
        <taxon>Pseudomonadati</taxon>
        <taxon>Pseudomonadota</taxon>
        <taxon>Alphaproteobacteria</taxon>
        <taxon>Rhodobacterales</taxon>
        <taxon>Roseobacteraceae</taxon>
        <taxon>Mameliella</taxon>
    </lineage>
</organism>
<sequence>MPVPKAAKTLAKSAGTPGNVPRGPIPDLDLAPPTEAHLLKWARSLDAAHPGHKGQGKWLPSLDEIPESFLDRISKIGASVSVSPSGLFLRTVDMHLEPVQVSIGPDGISFAEDRGLFTVEDDFVFLSPSETERDAKDGDDTVILLAGGASGPVFGNSGNDTVLGNAADDSLFGDSGEDLLVGGSGADKLSGGDDADTLQGGDGADLLKGGKDNDLLDGGAGEDRLYGDTGDDSLYGGDDVDMIYGGNGNDLIDGGDGSDNLFGGKDNDTLIGSAGNDLLEGQSGNDSMSGGDGDDTLIGTSGDDTLIGGFGADSLSGGTGTDWFVFDAETSDGSSDTIIDLNADDIIVLAGFDELLAAADPLLMLADAFIVQPSGDGLLQFGDLHISIENSKMLDEASFEELVISAIQIA</sequence>
<comment type="caution">
    <text evidence="4">The sequence shown here is derived from an EMBL/GenBank/DDBJ whole genome shotgun (WGS) entry which is preliminary data.</text>
</comment>
<dbReference type="STRING" id="561184.SAMN05216376_1066"/>
<dbReference type="GO" id="GO:0005576">
    <property type="term" value="C:extracellular region"/>
    <property type="evidence" value="ECO:0007669"/>
    <property type="project" value="UniProtKB-SubCell"/>
</dbReference>
<dbReference type="PANTHER" id="PTHR38340:SF1">
    <property type="entry name" value="S-LAYER PROTEIN"/>
    <property type="match status" value="1"/>
</dbReference>
<dbReference type="InterPro" id="IPR018511">
    <property type="entry name" value="Hemolysin-typ_Ca-bd_CS"/>
</dbReference>
<dbReference type="Proteomes" id="UP000030960">
    <property type="component" value="Unassembled WGS sequence"/>
</dbReference>
<dbReference type="Pfam" id="PF00353">
    <property type="entry name" value="HemolysinCabind"/>
    <property type="match status" value="4"/>
</dbReference>
<dbReference type="PRINTS" id="PR00313">
    <property type="entry name" value="CABNDNGRPT"/>
</dbReference>
<dbReference type="OrthoDB" id="419320at2"/>
<keyword evidence="5" id="KW-1185">Reference proteome</keyword>
<dbReference type="GO" id="GO:0005509">
    <property type="term" value="F:calcium ion binding"/>
    <property type="evidence" value="ECO:0007669"/>
    <property type="project" value="InterPro"/>
</dbReference>
<dbReference type="AlphaFoldDB" id="A0A0B3S923"/>
<dbReference type="InterPro" id="IPR050557">
    <property type="entry name" value="RTX_toxin/Mannuronan_C5-epim"/>
</dbReference>
<dbReference type="InterPro" id="IPR011049">
    <property type="entry name" value="Serralysin-like_metalloprot_C"/>
</dbReference>
<dbReference type="PANTHER" id="PTHR38340">
    <property type="entry name" value="S-LAYER PROTEIN"/>
    <property type="match status" value="1"/>
</dbReference>
<dbReference type="PROSITE" id="PS00330">
    <property type="entry name" value="HEMOLYSIN_CALCIUM"/>
    <property type="match status" value="4"/>
</dbReference>
<evidence type="ECO:0000313" key="4">
    <source>
        <dbReference type="EMBL" id="KHQ53181.1"/>
    </source>
</evidence>
<evidence type="ECO:0000313" key="5">
    <source>
        <dbReference type="Proteomes" id="UP000030960"/>
    </source>
</evidence>
<evidence type="ECO:0000256" key="1">
    <source>
        <dbReference type="ARBA" id="ARBA00004613"/>
    </source>
</evidence>
<evidence type="ECO:0000256" key="3">
    <source>
        <dbReference type="SAM" id="MobiDB-lite"/>
    </source>
</evidence>
<dbReference type="PATRIC" id="fig|1515334.3.peg.2227"/>
<protein>
    <submittedName>
        <fullName evidence="4">Hemolysin-type calcium-binding region</fullName>
    </submittedName>
</protein>
<feature type="region of interest" description="Disordered" evidence="3">
    <location>
        <begin position="273"/>
        <end position="298"/>
    </location>
</feature>
<keyword evidence="2" id="KW-0964">Secreted</keyword>
<feature type="region of interest" description="Disordered" evidence="3">
    <location>
        <begin position="183"/>
        <end position="232"/>
    </location>
</feature>
<comment type="subcellular location">
    <subcellularLocation>
        <location evidence="1">Secreted</location>
    </subcellularLocation>
</comment>
<reference evidence="4 5" key="1">
    <citation type="submission" date="2014-10" db="EMBL/GenBank/DDBJ databases">
        <title>Genome sequence of Ponticoccus sp. strain UMTAT08 isolated from clonal culture of toxic dinoflagellate Alexandrium tamiyavanichii.</title>
        <authorList>
            <person name="Gan H.Y."/>
            <person name="Muhd D.-D."/>
            <person name="Mohd Noor M.E."/>
            <person name="Yeong Y.S."/>
            <person name="Usup G."/>
        </authorList>
    </citation>
    <scope>NUCLEOTIDE SEQUENCE [LARGE SCALE GENOMIC DNA]</scope>
    <source>
        <strain evidence="4 5">UMTAT08</strain>
    </source>
</reference>
<dbReference type="EMBL" id="JSUQ01000008">
    <property type="protein sequence ID" value="KHQ53181.1"/>
    <property type="molecule type" value="Genomic_DNA"/>
</dbReference>
<accession>A0A0B3S923</accession>
<name>A0A0B3S923_9RHOB</name>
<dbReference type="RefSeq" id="WP_139022584.1">
    <property type="nucleotide sequence ID" value="NZ_JSUQ01000008.1"/>
</dbReference>
<feature type="region of interest" description="Disordered" evidence="3">
    <location>
        <begin position="1"/>
        <end position="27"/>
    </location>
</feature>
<dbReference type="SUPFAM" id="SSF51120">
    <property type="entry name" value="beta-Roll"/>
    <property type="match status" value="2"/>
</dbReference>
<gene>
    <name evidence="4" type="ORF">OA50_02208</name>
</gene>
<evidence type="ECO:0000256" key="2">
    <source>
        <dbReference type="ARBA" id="ARBA00022525"/>
    </source>
</evidence>
<dbReference type="Gene3D" id="2.150.10.10">
    <property type="entry name" value="Serralysin-like metalloprotease, C-terminal"/>
    <property type="match status" value="4"/>
</dbReference>
<proteinExistence type="predicted"/>